<protein>
    <submittedName>
        <fullName evidence="1">Uncharacterized protein</fullName>
    </submittedName>
</protein>
<accession>A0ABV7QGF7</accession>
<evidence type="ECO:0000313" key="2">
    <source>
        <dbReference type="Proteomes" id="UP001595764"/>
    </source>
</evidence>
<keyword evidence="2" id="KW-1185">Reference proteome</keyword>
<dbReference type="Proteomes" id="UP001595764">
    <property type="component" value="Unassembled WGS sequence"/>
</dbReference>
<gene>
    <name evidence="1" type="ORF">ACFORO_12370</name>
</gene>
<evidence type="ECO:0000313" key="1">
    <source>
        <dbReference type="EMBL" id="MFC3510962.1"/>
    </source>
</evidence>
<dbReference type="RefSeq" id="WP_377870006.1">
    <property type="nucleotide sequence ID" value="NZ_JBHMAY010000017.1"/>
</dbReference>
<proteinExistence type="predicted"/>
<sequence length="54" mass="5671">MTQSQGVAVVLGVVFLTVAIAEARPIAEFVLACVVDAVMGRKARKRAAKEADRG</sequence>
<reference evidence="2" key="1">
    <citation type="journal article" date="2019" name="Int. J. Syst. Evol. Microbiol.">
        <title>The Global Catalogue of Microorganisms (GCM) 10K type strain sequencing project: providing services to taxonomists for standard genome sequencing and annotation.</title>
        <authorList>
            <consortium name="The Broad Institute Genomics Platform"/>
            <consortium name="The Broad Institute Genome Sequencing Center for Infectious Disease"/>
            <person name="Wu L."/>
            <person name="Ma J."/>
        </authorList>
    </citation>
    <scope>NUCLEOTIDE SEQUENCE [LARGE SCALE GENOMIC DNA]</scope>
    <source>
        <strain evidence="2">CGMCC 4.7682</strain>
    </source>
</reference>
<name>A0ABV7QGF7_9PSEU</name>
<comment type="caution">
    <text evidence="1">The sequence shown here is derived from an EMBL/GenBank/DDBJ whole genome shotgun (WGS) entry which is preliminary data.</text>
</comment>
<dbReference type="EMBL" id="JBHRWI010000016">
    <property type="protein sequence ID" value="MFC3510962.1"/>
    <property type="molecule type" value="Genomic_DNA"/>
</dbReference>
<organism evidence="1 2">
    <name type="scientific">Amycolatopsis halotolerans</name>
    <dbReference type="NCBI Taxonomy" id="330083"/>
    <lineage>
        <taxon>Bacteria</taxon>
        <taxon>Bacillati</taxon>
        <taxon>Actinomycetota</taxon>
        <taxon>Actinomycetes</taxon>
        <taxon>Pseudonocardiales</taxon>
        <taxon>Pseudonocardiaceae</taxon>
        <taxon>Amycolatopsis</taxon>
    </lineage>
</organism>